<protein>
    <submittedName>
        <fullName evidence="1">(spotted green pufferfish) hypothetical protein</fullName>
    </submittedName>
</protein>
<sequence length="124" mass="14293">MLGCSVTLRVSNIQRYCKISPWSWLEVMKIFLTALCWQNKVLQQKDTGRVSTEGPFKDCRTAADMAFLMVQSCPPRSVKKWHSFLLLWLCHYMEVSTPIKQRREIKEAFESPGDSSGFDPKLSS</sequence>
<organism evidence="1">
    <name type="scientific">Tetraodon nigroviridis</name>
    <name type="common">Spotted green pufferfish</name>
    <name type="synonym">Chelonodon nigroviridis</name>
    <dbReference type="NCBI Taxonomy" id="99883"/>
    <lineage>
        <taxon>Eukaryota</taxon>
        <taxon>Metazoa</taxon>
        <taxon>Chordata</taxon>
        <taxon>Craniata</taxon>
        <taxon>Vertebrata</taxon>
        <taxon>Euteleostomi</taxon>
        <taxon>Actinopterygii</taxon>
        <taxon>Neopterygii</taxon>
        <taxon>Teleostei</taxon>
        <taxon>Neoteleostei</taxon>
        <taxon>Acanthomorphata</taxon>
        <taxon>Eupercaria</taxon>
        <taxon>Tetraodontiformes</taxon>
        <taxon>Tetradontoidea</taxon>
        <taxon>Tetraodontidae</taxon>
        <taxon>Tetraodon</taxon>
    </lineage>
</organism>
<reference evidence="1" key="1">
    <citation type="journal article" date="2004" name="Nature">
        <title>Genome duplication in the teleost fish Tetraodon nigroviridis reveals the early vertebrate proto-karyotype.</title>
        <authorList>
            <person name="Jaillon O."/>
            <person name="Aury J.-M."/>
            <person name="Brunet F."/>
            <person name="Petit J.-L."/>
            <person name="Stange-Thomann N."/>
            <person name="Mauceli E."/>
            <person name="Bouneau L."/>
            <person name="Fischer C."/>
            <person name="Ozouf-Costaz C."/>
            <person name="Bernot A."/>
            <person name="Nicaud S."/>
            <person name="Jaffe D."/>
            <person name="Fisher S."/>
            <person name="Lutfalla G."/>
            <person name="Dossat C."/>
            <person name="Segurens B."/>
            <person name="Dasilva C."/>
            <person name="Salanoubat M."/>
            <person name="Levy M."/>
            <person name="Boudet N."/>
            <person name="Castellano S."/>
            <person name="Anthouard V."/>
            <person name="Jubin C."/>
            <person name="Castelli V."/>
            <person name="Katinka M."/>
            <person name="Vacherie B."/>
            <person name="Biemont C."/>
            <person name="Skalli Z."/>
            <person name="Cattolico L."/>
            <person name="Poulain J."/>
            <person name="De Berardinis V."/>
            <person name="Cruaud C."/>
            <person name="Duprat S."/>
            <person name="Brottier P."/>
            <person name="Coutanceau J.-P."/>
            <person name="Gouzy J."/>
            <person name="Parra G."/>
            <person name="Lardier G."/>
            <person name="Chapple C."/>
            <person name="McKernan K.J."/>
            <person name="McEwan P."/>
            <person name="Bosak S."/>
            <person name="Kellis M."/>
            <person name="Volff J.-N."/>
            <person name="Guigo R."/>
            <person name="Zody M.C."/>
            <person name="Mesirov J."/>
            <person name="Lindblad-Toh K."/>
            <person name="Birren B."/>
            <person name="Nusbaum C."/>
            <person name="Kahn D."/>
            <person name="Robinson-Rechavi M."/>
            <person name="Laudet V."/>
            <person name="Schachter V."/>
            <person name="Quetier F."/>
            <person name="Saurin W."/>
            <person name="Scarpelli C."/>
            <person name="Wincker P."/>
            <person name="Lander E.S."/>
            <person name="Weissenbach J."/>
            <person name="Roest Crollius H."/>
        </authorList>
    </citation>
    <scope>NUCLEOTIDE SEQUENCE [LARGE SCALE GENOMIC DNA]</scope>
</reference>
<dbReference type="AlphaFoldDB" id="Q4RZE4"/>
<dbReference type="KEGG" id="tng:GSTEN00026525G001"/>
<comment type="caution">
    <text evidence="1">The sequence shown here is derived from an EMBL/GenBank/DDBJ whole genome shotgun (WGS) entry which is preliminary data.</text>
</comment>
<gene>
    <name evidence="1" type="ORF">GSTENG00026525001</name>
</gene>
<proteinExistence type="predicted"/>
<dbReference type="EMBL" id="CAAE01014936">
    <property type="protein sequence ID" value="CAG06238.1"/>
    <property type="molecule type" value="Genomic_DNA"/>
</dbReference>
<evidence type="ECO:0000313" key="1">
    <source>
        <dbReference type="EMBL" id="CAG06238.1"/>
    </source>
</evidence>
<name>Q4RZE4_TETNG</name>
<reference evidence="1" key="2">
    <citation type="submission" date="2004-02" db="EMBL/GenBank/DDBJ databases">
        <authorList>
            <consortium name="Genoscope"/>
            <consortium name="Whitehead Institute Centre for Genome Research"/>
        </authorList>
    </citation>
    <scope>NUCLEOTIDE SEQUENCE</scope>
</reference>
<accession>Q4RZE4</accession>